<evidence type="ECO:0000256" key="1">
    <source>
        <dbReference type="SAM" id="Phobius"/>
    </source>
</evidence>
<dbReference type="STRING" id="322505.SAMN04487836_10542"/>
<dbReference type="Pfam" id="PF13240">
    <property type="entry name" value="Zn_Ribbon_1"/>
    <property type="match status" value="1"/>
</dbReference>
<dbReference type="InterPro" id="IPR026870">
    <property type="entry name" value="Zinc_ribbon_dom"/>
</dbReference>
<gene>
    <name evidence="3" type="ORF">SAMN04487834_100543</name>
</gene>
<evidence type="ECO:0000313" key="4">
    <source>
        <dbReference type="Proteomes" id="UP000183028"/>
    </source>
</evidence>
<keyword evidence="1" id="KW-1133">Transmembrane helix</keyword>
<proteinExistence type="predicted"/>
<keyword evidence="1" id="KW-0472">Membrane</keyword>
<dbReference type="OrthoDB" id="2414157at2"/>
<evidence type="ECO:0000313" key="3">
    <source>
        <dbReference type="EMBL" id="SEI47232.1"/>
    </source>
</evidence>
<organism evidence="3 4">
    <name type="scientific">Sharpea azabuensis</name>
    <dbReference type="NCBI Taxonomy" id="322505"/>
    <lineage>
        <taxon>Bacteria</taxon>
        <taxon>Bacillati</taxon>
        <taxon>Bacillota</taxon>
        <taxon>Erysipelotrichia</taxon>
        <taxon>Erysipelotrichales</taxon>
        <taxon>Coprobacillaceae</taxon>
        <taxon>Sharpea</taxon>
    </lineage>
</organism>
<feature type="domain" description="Zinc-ribbon" evidence="2">
    <location>
        <begin position="2"/>
        <end position="24"/>
    </location>
</feature>
<protein>
    <submittedName>
        <fullName evidence="3">Zinc-ribbon domain-containing protein</fullName>
    </submittedName>
</protein>
<evidence type="ECO:0000259" key="2">
    <source>
        <dbReference type="Pfam" id="PF13240"/>
    </source>
</evidence>
<dbReference type="eggNOG" id="ENOG5032ZPW">
    <property type="taxonomic scope" value="Bacteria"/>
</dbReference>
<dbReference type="AlphaFoldDB" id="A0A1H6R7S7"/>
<name>A0A1H6R7S7_9FIRM</name>
<dbReference type="EMBL" id="FNYK01000005">
    <property type="protein sequence ID" value="SEI47232.1"/>
    <property type="molecule type" value="Genomic_DNA"/>
</dbReference>
<feature type="transmembrane region" description="Helical" evidence="1">
    <location>
        <begin position="35"/>
        <end position="57"/>
    </location>
</feature>
<keyword evidence="1" id="KW-0812">Transmembrane</keyword>
<accession>A0A1H6R7S7</accession>
<dbReference type="Proteomes" id="UP000183028">
    <property type="component" value="Unassembled WGS sequence"/>
</dbReference>
<sequence length="262" mass="30215">MKCPRCHHDVRQEDHFCPYCGYDLKKSAKITPFQYPLFPLLLIVFLVVVLPIASSIYSTVNILQDDLGNAATFSIKPVEESKTRTKLYSFDSIASFKKNVSNADVFLEPINNYTTALNSQYQTQFDAQASFVIYSDYDVHINLVEKAHLSNNEFLTINRSYDRKQDDEITTSYTKSYLSHFDELTLKDEREKISTFVPVQTYDALVNKLLKQKDVFEDKKDKIGHYGIGAYNKDASLVIYQDGEYYKSTLRVMTNGNHSLKR</sequence>
<reference evidence="4" key="1">
    <citation type="submission" date="2016-10" db="EMBL/GenBank/DDBJ databases">
        <authorList>
            <person name="Varghese N."/>
        </authorList>
    </citation>
    <scope>NUCLEOTIDE SEQUENCE [LARGE SCALE GENOMIC DNA]</scope>
    <source>
        <strain evidence="4">DSM 20406</strain>
    </source>
</reference>
<dbReference type="RefSeq" id="WP_074731272.1">
    <property type="nucleotide sequence ID" value="NZ_FNYK01000005.1"/>
</dbReference>
<keyword evidence="4" id="KW-1185">Reference proteome</keyword>